<keyword evidence="1" id="KW-0175">Coiled coil</keyword>
<reference evidence="2" key="1">
    <citation type="submission" date="2021-03" db="EMBL/GenBank/DDBJ databases">
        <title>Chromosome level genome of the anhydrobiotic midge Polypedilum vanderplanki.</title>
        <authorList>
            <person name="Yoshida Y."/>
            <person name="Kikawada T."/>
            <person name="Gusev O."/>
        </authorList>
    </citation>
    <scope>NUCLEOTIDE SEQUENCE</scope>
    <source>
        <strain evidence="2">NIAS01</strain>
        <tissue evidence="2">Whole body or cell culture</tissue>
    </source>
</reference>
<organism evidence="2 3">
    <name type="scientific">Polypedilum vanderplanki</name>
    <name type="common">Sleeping chironomid midge</name>
    <dbReference type="NCBI Taxonomy" id="319348"/>
    <lineage>
        <taxon>Eukaryota</taxon>
        <taxon>Metazoa</taxon>
        <taxon>Ecdysozoa</taxon>
        <taxon>Arthropoda</taxon>
        <taxon>Hexapoda</taxon>
        <taxon>Insecta</taxon>
        <taxon>Pterygota</taxon>
        <taxon>Neoptera</taxon>
        <taxon>Endopterygota</taxon>
        <taxon>Diptera</taxon>
        <taxon>Nematocera</taxon>
        <taxon>Chironomoidea</taxon>
        <taxon>Chironomidae</taxon>
        <taxon>Chironominae</taxon>
        <taxon>Polypedilum</taxon>
        <taxon>Polypedilum</taxon>
    </lineage>
</organism>
<evidence type="ECO:0000313" key="2">
    <source>
        <dbReference type="EMBL" id="KAG5681345.1"/>
    </source>
</evidence>
<accession>A0A9J6CGN1</accession>
<keyword evidence="3" id="KW-1185">Reference proteome</keyword>
<dbReference type="Proteomes" id="UP001107558">
    <property type="component" value="Chromosome 1"/>
</dbReference>
<gene>
    <name evidence="2" type="ORF">PVAND_010789</name>
</gene>
<protein>
    <submittedName>
        <fullName evidence="2">Uncharacterized protein</fullName>
    </submittedName>
</protein>
<evidence type="ECO:0000256" key="1">
    <source>
        <dbReference type="SAM" id="Coils"/>
    </source>
</evidence>
<proteinExistence type="predicted"/>
<evidence type="ECO:0000313" key="3">
    <source>
        <dbReference type="Proteomes" id="UP001107558"/>
    </source>
</evidence>
<dbReference type="EMBL" id="JADBJN010000001">
    <property type="protein sequence ID" value="KAG5681345.1"/>
    <property type="molecule type" value="Genomic_DNA"/>
</dbReference>
<dbReference type="AlphaFoldDB" id="A0A9J6CGN1"/>
<feature type="coiled-coil region" evidence="1">
    <location>
        <begin position="20"/>
        <end position="47"/>
    </location>
</feature>
<sequence>MFFQNFNNLILSEQKLELIENKQRKILQKLRKEYKSLRKNANRKLTSNEKFERLKTVHSLYKFKIPFISNNEQNSKKSVNYLRRKSELDLTLATKFHKLKKIRDSYTFKLPPNINKALNEQRPKTFPPAVKIINRRLPVTQRMRSAEINRKSIAKNIVSTERARSSPSVELHKRKILYKRYTFKLPTENAINYESGDNEVHEKFYNKSLSSREIRRKTIAAGNLFSKNNQNTPILKKFNFKTLEAMKHERIKKARALGNSFSMNFKQTHIFDVKNDKKNINLHLERKSFKELVTRKEKLELKQRNSLKFNRSLPMNFIDQYFEVMEQLFAYEDTFGFKINELENSWEIIQFNRLEPDQNLINALQNSNIFESEVKANSRQIFHGAGAVDIEKILKAAQLVRESVDKATIHDEKLILENDSVMETSAKYYDLDKSLSDSKFEENENLNIFKCIQEIIDSCLQNISILFNSFTSIESTNDLITNAGRIMTSNESIEENADNRQKLLSSHEICKCNGIESSTSSMFETASEGDVSSANNNITGKLQRCNESDNDDNDCVNECTNEYSDKMKTPTIEVLRRIIKFD</sequence>
<comment type="caution">
    <text evidence="2">The sequence shown here is derived from an EMBL/GenBank/DDBJ whole genome shotgun (WGS) entry which is preliminary data.</text>
</comment>
<name>A0A9J6CGN1_POLVA</name>